<keyword evidence="2" id="KW-0472">Membrane</keyword>
<keyword evidence="4" id="KW-0378">Hydrolase</keyword>
<feature type="transmembrane region" description="Helical" evidence="2">
    <location>
        <begin position="66"/>
        <end position="85"/>
    </location>
</feature>
<evidence type="ECO:0000256" key="1">
    <source>
        <dbReference type="SAM" id="MobiDB-lite"/>
    </source>
</evidence>
<dbReference type="Pfam" id="PF03372">
    <property type="entry name" value="Exo_endo_phos"/>
    <property type="match status" value="1"/>
</dbReference>
<evidence type="ECO:0000256" key="2">
    <source>
        <dbReference type="SAM" id="Phobius"/>
    </source>
</evidence>
<keyword evidence="5" id="KW-1185">Reference proteome</keyword>
<organism evidence="4 5">
    <name type="scientific">Pseudonocardia humida</name>
    <dbReference type="NCBI Taxonomy" id="2800819"/>
    <lineage>
        <taxon>Bacteria</taxon>
        <taxon>Bacillati</taxon>
        <taxon>Actinomycetota</taxon>
        <taxon>Actinomycetes</taxon>
        <taxon>Pseudonocardiales</taxon>
        <taxon>Pseudonocardiaceae</taxon>
        <taxon>Pseudonocardia</taxon>
    </lineage>
</organism>
<keyword evidence="4" id="KW-0255">Endonuclease</keyword>
<dbReference type="SUPFAM" id="SSF56219">
    <property type="entry name" value="DNase I-like"/>
    <property type="match status" value="1"/>
</dbReference>
<gene>
    <name evidence="4" type="ORF">KDL28_04235</name>
</gene>
<evidence type="ECO:0000313" key="4">
    <source>
        <dbReference type="EMBL" id="MCO1654255.1"/>
    </source>
</evidence>
<sequence length="347" mass="36385">MTAPPGQLDPITPPPPPPPDRRGHGRLLVRYLAALLFTAAAAAAAIPDLIGIDHRGPFARAIAFRPWVLVAGLVVVVVLLVLVVFRRRARAALLPFAVGLLVVLPAGGAMILPRVLADPVPTTGTPLKVLAFNTYFGGADPAELAALIAAERPDLVSISEAGERFRGKLMPLVEPLGYRSEVSSGSGADVDGVVALVSDRLGDVRFVGGTGSSHPPYLEATGGGLGELTFVAYHAAAPTYYRFPHWRDDMALLAKWCAGGSPAIVAGDLNATLDHSLLRKGMAGCTDAAEQRGQGLLSTWSPTESTELFGPQIDHVLSTAGIDAESFSVHEIDGSDHRAILTTVRIP</sequence>
<keyword evidence="4" id="KW-0540">Nuclease</keyword>
<keyword evidence="2" id="KW-1133">Transmembrane helix</keyword>
<proteinExistence type="predicted"/>
<dbReference type="InterPro" id="IPR036691">
    <property type="entry name" value="Endo/exonu/phosph_ase_sf"/>
</dbReference>
<feature type="transmembrane region" description="Helical" evidence="2">
    <location>
        <begin position="27"/>
        <end position="46"/>
    </location>
</feature>
<dbReference type="GO" id="GO:0004519">
    <property type="term" value="F:endonuclease activity"/>
    <property type="evidence" value="ECO:0007669"/>
    <property type="project" value="UniProtKB-KW"/>
</dbReference>
<evidence type="ECO:0000259" key="3">
    <source>
        <dbReference type="Pfam" id="PF03372"/>
    </source>
</evidence>
<keyword evidence="2" id="KW-0812">Transmembrane</keyword>
<accession>A0ABT0ZU50</accession>
<evidence type="ECO:0000313" key="5">
    <source>
        <dbReference type="Proteomes" id="UP001165283"/>
    </source>
</evidence>
<reference evidence="4" key="1">
    <citation type="submission" date="2021-04" db="EMBL/GenBank/DDBJ databases">
        <title>Pseudonocardia sp. nov., isolated from sandy soil of mangrove forest.</title>
        <authorList>
            <person name="Zan Z."/>
            <person name="Huang R."/>
            <person name="Liu W."/>
        </authorList>
    </citation>
    <scope>NUCLEOTIDE SEQUENCE</scope>
    <source>
        <strain evidence="4">S2-4</strain>
    </source>
</reference>
<comment type="caution">
    <text evidence="4">The sequence shown here is derived from an EMBL/GenBank/DDBJ whole genome shotgun (WGS) entry which is preliminary data.</text>
</comment>
<feature type="region of interest" description="Disordered" evidence="1">
    <location>
        <begin position="1"/>
        <end position="22"/>
    </location>
</feature>
<feature type="transmembrane region" description="Helical" evidence="2">
    <location>
        <begin position="92"/>
        <end position="112"/>
    </location>
</feature>
<feature type="domain" description="Endonuclease/exonuclease/phosphatase" evidence="3">
    <location>
        <begin position="131"/>
        <end position="337"/>
    </location>
</feature>
<dbReference type="InterPro" id="IPR005135">
    <property type="entry name" value="Endo/exonuclease/phosphatase"/>
</dbReference>
<dbReference type="RefSeq" id="WP_252435855.1">
    <property type="nucleotide sequence ID" value="NZ_JAGSOV010000009.1"/>
</dbReference>
<dbReference type="Gene3D" id="3.60.10.10">
    <property type="entry name" value="Endonuclease/exonuclease/phosphatase"/>
    <property type="match status" value="1"/>
</dbReference>
<dbReference type="EMBL" id="JAGSOV010000009">
    <property type="protein sequence ID" value="MCO1654255.1"/>
    <property type="molecule type" value="Genomic_DNA"/>
</dbReference>
<dbReference type="Proteomes" id="UP001165283">
    <property type="component" value="Unassembled WGS sequence"/>
</dbReference>
<name>A0ABT0ZU50_9PSEU</name>
<protein>
    <submittedName>
        <fullName evidence="4">Endonuclease/exonuclease/phosphatase family protein</fullName>
    </submittedName>
</protein>
<feature type="compositionally biased region" description="Low complexity" evidence="1">
    <location>
        <begin position="1"/>
        <end position="10"/>
    </location>
</feature>